<proteinExistence type="predicted"/>
<feature type="non-terminal residue" evidence="2">
    <location>
        <position position="1"/>
    </location>
</feature>
<reference evidence="2" key="1">
    <citation type="journal article" date="2019" name="Sci. Rep.">
        <title>Draft genome of Tanacetum cinerariifolium, the natural source of mosquito coil.</title>
        <authorList>
            <person name="Yamashiro T."/>
            <person name="Shiraishi A."/>
            <person name="Satake H."/>
            <person name="Nakayama K."/>
        </authorList>
    </citation>
    <scope>NUCLEOTIDE SEQUENCE</scope>
</reference>
<dbReference type="AlphaFoldDB" id="A0A699XMZ9"/>
<evidence type="ECO:0000256" key="1">
    <source>
        <dbReference type="SAM" id="MobiDB-lite"/>
    </source>
</evidence>
<accession>A0A699XMZ9</accession>
<protein>
    <submittedName>
        <fullName evidence="2">Uncharacterized protein</fullName>
    </submittedName>
</protein>
<gene>
    <name evidence="2" type="ORF">Tci_933234</name>
</gene>
<dbReference type="EMBL" id="BKCJ011888984">
    <property type="protein sequence ID" value="GFD61265.1"/>
    <property type="molecule type" value="Genomic_DNA"/>
</dbReference>
<sequence length="66" mass="7293">GQAGRHGAAERLAARHRAGRARPPGRTPHEDRARPIGTGRQARVLHVDRVPDRPQLYQRPARAGHP</sequence>
<organism evidence="2">
    <name type="scientific">Tanacetum cinerariifolium</name>
    <name type="common">Dalmatian daisy</name>
    <name type="synonym">Chrysanthemum cinerariifolium</name>
    <dbReference type="NCBI Taxonomy" id="118510"/>
    <lineage>
        <taxon>Eukaryota</taxon>
        <taxon>Viridiplantae</taxon>
        <taxon>Streptophyta</taxon>
        <taxon>Embryophyta</taxon>
        <taxon>Tracheophyta</taxon>
        <taxon>Spermatophyta</taxon>
        <taxon>Magnoliopsida</taxon>
        <taxon>eudicotyledons</taxon>
        <taxon>Gunneridae</taxon>
        <taxon>Pentapetalae</taxon>
        <taxon>asterids</taxon>
        <taxon>campanulids</taxon>
        <taxon>Asterales</taxon>
        <taxon>Asteraceae</taxon>
        <taxon>Asteroideae</taxon>
        <taxon>Anthemideae</taxon>
        <taxon>Anthemidinae</taxon>
        <taxon>Tanacetum</taxon>
    </lineage>
</organism>
<evidence type="ECO:0000313" key="2">
    <source>
        <dbReference type="EMBL" id="GFD61265.1"/>
    </source>
</evidence>
<feature type="region of interest" description="Disordered" evidence="1">
    <location>
        <begin position="1"/>
        <end position="66"/>
    </location>
</feature>
<comment type="caution">
    <text evidence="2">The sequence shown here is derived from an EMBL/GenBank/DDBJ whole genome shotgun (WGS) entry which is preliminary data.</text>
</comment>
<name>A0A699XMZ9_TANCI</name>